<evidence type="ECO:0000256" key="1">
    <source>
        <dbReference type="ARBA" id="ARBA00006817"/>
    </source>
</evidence>
<sequence length="155" mass="16762">MTLDNPAATLDESTLTVRRSIRIAAPVEKVWQAVTEPEHISRWFARTTLDDAGSGAIVFPSRGAVPLRRIAADAPRSVTYRWNNDDTLAALPAHYDDARATEFTFTLAAVDGGTELTVVETGFAATSDPLTNLRAHREGWTIELDTLVALLGGGQ</sequence>
<dbReference type="EMBL" id="CP038266">
    <property type="protein sequence ID" value="QBR87321.1"/>
    <property type="molecule type" value="Genomic_DNA"/>
</dbReference>
<accession>A0ABX5SQ67</accession>
<evidence type="ECO:0000313" key="3">
    <source>
        <dbReference type="EMBL" id="QBR87321.1"/>
    </source>
</evidence>
<gene>
    <name evidence="3" type="ORF">E4K62_00560</name>
</gene>
<dbReference type="InterPro" id="IPR013538">
    <property type="entry name" value="ASHA1/2-like_C"/>
</dbReference>
<comment type="similarity">
    <text evidence="1">Belongs to the AHA1 family.</text>
</comment>
<dbReference type="Proteomes" id="UP000295748">
    <property type="component" value="Chromosome"/>
</dbReference>
<evidence type="ECO:0000313" key="4">
    <source>
        <dbReference type="Proteomes" id="UP000295748"/>
    </source>
</evidence>
<dbReference type="Pfam" id="PF08327">
    <property type="entry name" value="AHSA1"/>
    <property type="match status" value="1"/>
</dbReference>
<dbReference type="RefSeq" id="WP_135062565.1">
    <property type="nucleotide sequence ID" value="NZ_CP038266.1"/>
</dbReference>
<proteinExistence type="inferred from homology"/>
<keyword evidence="4" id="KW-1185">Reference proteome</keyword>
<dbReference type="InterPro" id="IPR023393">
    <property type="entry name" value="START-like_dom_sf"/>
</dbReference>
<reference evidence="3 4" key="1">
    <citation type="submission" date="2019-03" db="EMBL/GenBank/DDBJ databases">
        <authorList>
            <person name="Dong K."/>
        </authorList>
    </citation>
    <scope>NUCLEOTIDE SEQUENCE [LARGE SCALE GENOMIC DNA]</scope>
    <source>
        <strain evidence="4">dk512</strain>
    </source>
</reference>
<dbReference type="Gene3D" id="3.30.530.20">
    <property type="match status" value="1"/>
</dbReference>
<organism evidence="3 4">
    <name type="scientific">Microbacterium wangchenii</name>
    <dbReference type="NCBI Taxonomy" id="2541726"/>
    <lineage>
        <taxon>Bacteria</taxon>
        <taxon>Bacillati</taxon>
        <taxon>Actinomycetota</taxon>
        <taxon>Actinomycetes</taxon>
        <taxon>Micrococcales</taxon>
        <taxon>Microbacteriaceae</taxon>
        <taxon>Microbacterium</taxon>
    </lineage>
</organism>
<name>A0ABX5SQ67_9MICO</name>
<dbReference type="SUPFAM" id="SSF55961">
    <property type="entry name" value="Bet v1-like"/>
    <property type="match status" value="1"/>
</dbReference>
<feature type="domain" description="Activator of Hsp90 ATPase homologue 1/2-like C-terminal" evidence="2">
    <location>
        <begin position="24"/>
        <end position="152"/>
    </location>
</feature>
<evidence type="ECO:0000259" key="2">
    <source>
        <dbReference type="Pfam" id="PF08327"/>
    </source>
</evidence>
<protein>
    <recommendedName>
        <fullName evidence="2">Activator of Hsp90 ATPase homologue 1/2-like C-terminal domain-containing protein</fullName>
    </recommendedName>
</protein>